<dbReference type="PROSITE" id="PS51257">
    <property type="entry name" value="PROKAR_LIPOPROTEIN"/>
    <property type="match status" value="1"/>
</dbReference>
<dbReference type="InterPro" id="IPR013783">
    <property type="entry name" value="Ig-like_fold"/>
</dbReference>
<name>A0ABQ2CT12_9DEIO</name>
<comment type="caution">
    <text evidence="2">The sequence shown here is derived from an EMBL/GenBank/DDBJ whole genome shotgun (WGS) entry which is preliminary data.</text>
</comment>
<keyword evidence="3" id="KW-1185">Reference proteome</keyword>
<reference evidence="3" key="1">
    <citation type="journal article" date="2019" name="Int. J. Syst. Evol. Microbiol.">
        <title>The Global Catalogue of Microorganisms (GCM) 10K type strain sequencing project: providing services to taxonomists for standard genome sequencing and annotation.</title>
        <authorList>
            <consortium name="The Broad Institute Genomics Platform"/>
            <consortium name="The Broad Institute Genome Sequencing Center for Infectious Disease"/>
            <person name="Wu L."/>
            <person name="Ma J."/>
        </authorList>
    </citation>
    <scope>NUCLEOTIDE SEQUENCE [LARGE SCALE GENOMIC DNA]</scope>
    <source>
        <strain evidence="3">JCM 14370</strain>
    </source>
</reference>
<dbReference type="RefSeq" id="WP_188998029.1">
    <property type="nucleotide sequence ID" value="NZ_BMOD01000001.1"/>
</dbReference>
<feature type="signal peptide" evidence="1">
    <location>
        <begin position="1"/>
        <end position="21"/>
    </location>
</feature>
<protein>
    <recommendedName>
        <fullName evidence="4">Ig-like domain-containing protein</fullName>
    </recommendedName>
</protein>
<accession>A0ABQ2CT12</accession>
<dbReference type="SUPFAM" id="SSF69304">
    <property type="entry name" value="Tricorn protease N-terminal domain"/>
    <property type="match status" value="1"/>
</dbReference>
<organism evidence="2 3">
    <name type="scientific">Deinococcus roseus</name>
    <dbReference type="NCBI Taxonomy" id="392414"/>
    <lineage>
        <taxon>Bacteria</taxon>
        <taxon>Thermotogati</taxon>
        <taxon>Deinococcota</taxon>
        <taxon>Deinococci</taxon>
        <taxon>Deinococcales</taxon>
        <taxon>Deinococcaceae</taxon>
        <taxon>Deinococcus</taxon>
    </lineage>
</organism>
<dbReference type="Proteomes" id="UP000632222">
    <property type="component" value="Unassembled WGS sequence"/>
</dbReference>
<sequence length="905" mass="96905">MNMRYRPQLFVHALLGMTVLAGCNPPGPAPDKTPPSVTLSASSTAVTAPGTVKLTAAATDNVGVKKVEFYEGANKLGEDTSAPYELNLNYTKANNGDHTYTAKAFDAANNTGTSNTVKVNVNIDTIDSTTPNVLLFASKTNVTVAESVKLTADATDNVGIQKVDFYEGDTLISTDTTAPYEHTFNYTQVQNGIHTYKAQAFDTSGNSTLSAPVTVTVNILADAVKINPRVIQPFLAPGGSTEISAQTLTNVTFSIEEGGGTLKPKAGTGVATYTAPLDPTSSTATIRVTSNTDPSNTATVKVYIIANSGVYITSSNVKVEQGDTAKFAAKVLQLGSGSPDPVHWRVVSGGGTITDAGLYTAPLDSTGPVLLEFSQGPNVKATVGLEVVANSGVQTLIKNPVVSFSREGPATITITSTYEIKEVEVTMVETGKTSLFTLDAGQWKGTVDYSGLPAAGEYHLKIRIKDALGNERVWLPQNFRDPAPVVSNLSMPSGDYTTSGPLQLSATCTDNTAECMIRVLRNGAKVMAVALNTLDVTLDLTPWAGQDQLFTIEVTDKAGNRVTAATYNMHVVHPQYVMFQVTPGPILDLDSGRLLYDNRTGLQPVLTVRAFNSGGEVSAGISPYTDALLTPFGVVARDAPAGGMVNLYDSRNPGTPFYTGPLSNYRVAGEYLLWEDPVNKVLYRKNLSTGVQVQVPAERKVFTYETLAVDPDPLAANGVFVWVGADGQLYAYNNGSFDQWTHHAAGDGTVTEPTTDGTTAVFALVKSGKFTIVSVKNGVEETLGQSRSTELNHFGTFYRNNYLINSGYIAYTDPDASGVLQVWLKRPDGIKQRMTFFTSMSRLVALGPQGQLLIQNGSTLYSLNPEGNTLSSQPFAITDYLPVENYKYFAGKWHFIYRNVVYQVP</sequence>
<dbReference type="Pfam" id="PF17957">
    <property type="entry name" value="Big_7"/>
    <property type="match status" value="2"/>
</dbReference>
<proteinExistence type="predicted"/>
<evidence type="ECO:0000313" key="2">
    <source>
        <dbReference type="EMBL" id="GGJ18168.1"/>
    </source>
</evidence>
<gene>
    <name evidence="2" type="ORF">GCM10008938_00370</name>
</gene>
<evidence type="ECO:0008006" key="4">
    <source>
        <dbReference type="Google" id="ProtNLM"/>
    </source>
</evidence>
<feature type="chain" id="PRO_5045158081" description="Ig-like domain-containing protein" evidence="1">
    <location>
        <begin position="22"/>
        <end position="905"/>
    </location>
</feature>
<dbReference type="EMBL" id="BMOD01000001">
    <property type="protein sequence ID" value="GGJ18168.1"/>
    <property type="molecule type" value="Genomic_DNA"/>
</dbReference>
<evidence type="ECO:0000313" key="3">
    <source>
        <dbReference type="Proteomes" id="UP000632222"/>
    </source>
</evidence>
<keyword evidence="1" id="KW-0732">Signal</keyword>
<dbReference type="Gene3D" id="2.60.40.10">
    <property type="entry name" value="Immunoglobulins"/>
    <property type="match status" value="2"/>
</dbReference>
<evidence type="ECO:0000256" key="1">
    <source>
        <dbReference type="SAM" id="SignalP"/>
    </source>
</evidence>